<evidence type="ECO:0000313" key="2">
    <source>
        <dbReference type="Proteomes" id="UP000828251"/>
    </source>
</evidence>
<protein>
    <submittedName>
        <fullName evidence="1">Uncharacterized protein</fullName>
    </submittedName>
</protein>
<dbReference type="Proteomes" id="UP000828251">
    <property type="component" value="Unassembled WGS sequence"/>
</dbReference>
<gene>
    <name evidence="1" type="ORF">J1N35_022317</name>
</gene>
<reference evidence="1 2" key="1">
    <citation type="journal article" date="2021" name="Plant Biotechnol. J.">
        <title>Multi-omics assisted identification of the key and species-specific regulatory components of drought-tolerant mechanisms in Gossypium stocksii.</title>
        <authorList>
            <person name="Yu D."/>
            <person name="Ke L."/>
            <person name="Zhang D."/>
            <person name="Wu Y."/>
            <person name="Sun Y."/>
            <person name="Mei J."/>
            <person name="Sun J."/>
            <person name="Sun Y."/>
        </authorList>
    </citation>
    <scope>NUCLEOTIDE SEQUENCE [LARGE SCALE GENOMIC DNA]</scope>
    <source>
        <strain evidence="2">cv. E1</strain>
        <tissue evidence="1">Leaf</tissue>
    </source>
</reference>
<proteinExistence type="predicted"/>
<dbReference type="AlphaFoldDB" id="A0A9D3VG67"/>
<accession>A0A9D3VG67</accession>
<sequence>MKDLILKKVRFKDKDESVNKELLVDLTIEPITLWKDKLIGQSSNIEDNRVRGRFACMAVYVNLDKLLVSQVLINGKIQKVEYKFLPMVCFHCRRPFRVSEPNSGKIAPSSETLLEVVSMAVDGTGEKSKTYGS</sequence>
<keyword evidence="2" id="KW-1185">Reference proteome</keyword>
<name>A0A9D3VG67_9ROSI</name>
<dbReference type="OrthoDB" id="995555at2759"/>
<comment type="caution">
    <text evidence="1">The sequence shown here is derived from an EMBL/GenBank/DDBJ whole genome shotgun (WGS) entry which is preliminary data.</text>
</comment>
<dbReference type="EMBL" id="JAIQCV010000007">
    <property type="protein sequence ID" value="KAH1082556.1"/>
    <property type="molecule type" value="Genomic_DNA"/>
</dbReference>
<evidence type="ECO:0000313" key="1">
    <source>
        <dbReference type="EMBL" id="KAH1082556.1"/>
    </source>
</evidence>
<organism evidence="1 2">
    <name type="scientific">Gossypium stocksii</name>
    <dbReference type="NCBI Taxonomy" id="47602"/>
    <lineage>
        <taxon>Eukaryota</taxon>
        <taxon>Viridiplantae</taxon>
        <taxon>Streptophyta</taxon>
        <taxon>Embryophyta</taxon>
        <taxon>Tracheophyta</taxon>
        <taxon>Spermatophyta</taxon>
        <taxon>Magnoliopsida</taxon>
        <taxon>eudicotyledons</taxon>
        <taxon>Gunneridae</taxon>
        <taxon>Pentapetalae</taxon>
        <taxon>rosids</taxon>
        <taxon>malvids</taxon>
        <taxon>Malvales</taxon>
        <taxon>Malvaceae</taxon>
        <taxon>Malvoideae</taxon>
        <taxon>Gossypium</taxon>
    </lineage>
</organism>